<dbReference type="EMBL" id="SNSC02000004">
    <property type="protein sequence ID" value="TID24796.1"/>
    <property type="molecule type" value="Genomic_DNA"/>
</dbReference>
<dbReference type="Gene3D" id="3.40.50.720">
    <property type="entry name" value="NAD(P)-binding Rossmann-like Domain"/>
    <property type="match status" value="1"/>
</dbReference>
<dbReference type="STRING" id="86259.A0A4Z1PH22"/>
<dbReference type="Proteomes" id="UP000298493">
    <property type="component" value="Unassembled WGS sequence"/>
</dbReference>
<dbReference type="SUPFAM" id="SSF51735">
    <property type="entry name" value="NAD(P)-binding Rossmann-fold domains"/>
    <property type="match status" value="1"/>
</dbReference>
<dbReference type="InterPro" id="IPR036291">
    <property type="entry name" value="NAD(P)-bd_dom_sf"/>
</dbReference>
<gene>
    <name evidence="13" type="ORF">E6O75_ATG04001</name>
</gene>
<comment type="caution">
    <text evidence="13">The sequence shown here is derived from an EMBL/GenBank/DDBJ whole genome shotgun (WGS) entry which is preliminary data.</text>
</comment>
<dbReference type="AlphaFoldDB" id="A0A4Z1PH22"/>
<dbReference type="InterPro" id="IPR002347">
    <property type="entry name" value="SDR_fam"/>
</dbReference>
<dbReference type="Pfam" id="PF00106">
    <property type="entry name" value="adh_short"/>
    <property type="match status" value="1"/>
</dbReference>
<name>A0A4Z1PH22_9PEZI</name>
<dbReference type="PROSITE" id="PS00061">
    <property type="entry name" value="ADH_SHORT"/>
    <property type="match status" value="1"/>
</dbReference>
<keyword evidence="7" id="KW-0443">Lipid metabolism</keyword>
<evidence type="ECO:0000256" key="11">
    <source>
        <dbReference type="ARBA" id="ARBA00082544"/>
    </source>
</evidence>
<evidence type="ECO:0000256" key="3">
    <source>
        <dbReference type="ARBA" id="ARBA00022692"/>
    </source>
</evidence>
<dbReference type="GO" id="GO:0052650">
    <property type="term" value="F:all-trans-retinol dehydrogenase (NADP+) activity"/>
    <property type="evidence" value="ECO:0007669"/>
    <property type="project" value="UniProtKB-ARBA"/>
</dbReference>
<keyword evidence="14" id="KW-1185">Reference proteome</keyword>
<protein>
    <recommendedName>
        <fullName evidence="10">Short-chain dehydrogenase/reductase 3</fullName>
    </recommendedName>
    <alternativeName>
        <fullName evidence="11">Retinal short-chain dehydrogenase/reductase 1</fullName>
    </alternativeName>
</protein>
<dbReference type="GO" id="GO:0016020">
    <property type="term" value="C:membrane"/>
    <property type="evidence" value="ECO:0007669"/>
    <property type="project" value="UniProtKB-SubCell"/>
</dbReference>
<keyword evidence="5" id="KW-1133">Transmembrane helix</keyword>
<comment type="similarity">
    <text evidence="2 12">Belongs to the short-chain dehydrogenases/reductases (SDR) family.</text>
</comment>
<evidence type="ECO:0000256" key="4">
    <source>
        <dbReference type="ARBA" id="ARBA00022857"/>
    </source>
</evidence>
<comment type="subcellular location">
    <subcellularLocation>
        <location evidence="1">Membrane</location>
        <topology evidence="1">Multi-pass membrane protein</topology>
    </subcellularLocation>
</comment>
<keyword evidence="4" id="KW-0521">NADP</keyword>
<dbReference type="PANTHER" id="PTHR24322:SF736">
    <property type="entry name" value="RETINOL DEHYDROGENASE 10"/>
    <property type="match status" value="1"/>
</dbReference>
<evidence type="ECO:0000313" key="14">
    <source>
        <dbReference type="Proteomes" id="UP000298493"/>
    </source>
</evidence>
<dbReference type="PRINTS" id="PR00080">
    <property type="entry name" value="SDRFAMILY"/>
</dbReference>
<sequence>MSPLRAAIQLPQNPLVTGPLFWALTKGPATLRDPLINLLGKLLSPVNVTRFITALKWTFFVGLVGKVNQALNDWATNNWQWRTEKEKWHFKREVAVVTGGCSGIGLEIVKGLMRKGVRVAVFDVQPLPKEVENYANIKYFYCDVTTPSSISDAAHSLRLTWGDPSILINNAGVGRPHSILDTTNEWAETIFKINIISHFWLCKEFMPDMVKKNKGHIVGLASMASFVAPPGIVDYASSKAAVLAFHEGLSMEIKHIYKTPGLLNTVVHPSWVKTPLVGGYEAHLEKTQGKLMNPVLIAKKITDQIFSCRGGQLVMPRELKIAAGIRGHPNWLQEIIRDIAVGGASKQFPEAKKAQ</sequence>
<evidence type="ECO:0000256" key="12">
    <source>
        <dbReference type="RuleBase" id="RU000363"/>
    </source>
</evidence>
<evidence type="ECO:0000256" key="6">
    <source>
        <dbReference type="ARBA" id="ARBA00023002"/>
    </source>
</evidence>
<keyword evidence="8" id="KW-0472">Membrane</keyword>
<evidence type="ECO:0000256" key="5">
    <source>
        <dbReference type="ARBA" id="ARBA00022989"/>
    </source>
</evidence>
<keyword evidence="6" id="KW-0560">Oxidoreductase</keyword>
<keyword evidence="3" id="KW-0812">Transmembrane</keyword>
<evidence type="ECO:0000256" key="9">
    <source>
        <dbReference type="ARBA" id="ARBA00059620"/>
    </source>
</evidence>
<dbReference type="PANTHER" id="PTHR24322">
    <property type="entry name" value="PKSB"/>
    <property type="match status" value="1"/>
</dbReference>
<evidence type="ECO:0000256" key="10">
    <source>
        <dbReference type="ARBA" id="ARBA00068717"/>
    </source>
</evidence>
<organism evidence="13 14">
    <name type="scientific">Venturia nashicola</name>
    <dbReference type="NCBI Taxonomy" id="86259"/>
    <lineage>
        <taxon>Eukaryota</taxon>
        <taxon>Fungi</taxon>
        <taxon>Dikarya</taxon>
        <taxon>Ascomycota</taxon>
        <taxon>Pezizomycotina</taxon>
        <taxon>Dothideomycetes</taxon>
        <taxon>Pleosporomycetidae</taxon>
        <taxon>Venturiales</taxon>
        <taxon>Venturiaceae</taxon>
        <taxon>Venturia</taxon>
    </lineage>
</organism>
<proteinExistence type="inferred from homology"/>
<evidence type="ECO:0000256" key="8">
    <source>
        <dbReference type="ARBA" id="ARBA00023136"/>
    </source>
</evidence>
<dbReference type="OrthoDB" id="10253736at2759"/>
<evidence type="ECO:0000313" key="13">
    <source>
        <dbReference type="EMBL" id="TID24796.1"/>
    </source>
</evidence>
<dbReference type="FunFam" id="3.40.50.720:FF:000131">
    <property type="entry name" value="Short-chain dehydrogenase/reductase 3"/>
    <property type="match status" value="1"/>
</dbReference>
<dbReference type="InterPro" id="IPR020904">
    <property type="entry name" value="Sc_DH/Rdtase_CS"/>
</dbReference>
<reference evidence="13 14" key="1">
    <citation type="submission" date="2019-04" db="EMBL/GenBank/DDBJ databases">
        <title>High contiguity whole genome sequence and gene annotation resource for two Venturia nashicola isolates.</title>
        <authorList>
            <person name="Prokchorchik M."/>
            <person name="Won K."/>
            <person name="Lee Y."/>
            <person name="Choi E.D."/>
            <person name="Segonzac C."/>
            <person name="Sohn K.H."/>
        </authorList>
    </citation>
    <scope>NUCLEOTIDE SEQUENCE [LARGE SCALE GENOMIC DNA]</scope>
    <source>
        <strain evidence="13 14">PRI2</strain>
    </source>
</reference>
<comment type="function">
    <text evidence="9">Catalyzes the reduction of all-trans-retinal to all-trans-retinol in the presence of NADPH.</text>
</comment>
<accession>A0A4Z1PH22</accession>
<evidence type="ECO:0000256" key="7">
    <source>
        <dbReference type="ARBA" id="ARBA00023098"/>
    </source>
</evidence>
<evidence type="ECO:0000256" key="1">
    <source>
        <dbReference type="ARBA" id="ARBA00004141"/>
    </source>
</evidence>
<evidence type="ECO:0000256" key="2">
    <source>
        <dbReference type="ARBA" id="ARBA00006484"/>
    </source>
</evidence>
<dbReference type="PRINTS" id="PR00081">
    <property type="entry name" value="GDHRDH"/>
</dbReference>